<evidence type="ECO:0000256" key="1">
    <source>
        <dbReference type="SAM" id="Phobius"/>
    </source>
</evidence>
<keyword evidence="3" id="KW-1185">Reference proteome</keyword>
<feature type="transmembrane region" description="Helical" evidence="1">
    <location>
        <begin position="45"/>
        <end position="65"/>
    </location>
</feature>
<dbReference type="PATRIC" id="fig|1423790.3.peg.266"/>
<accession>I7LE83</accession>
<proteinExistence type="predicted"/>
<keyword evidence="1" id="KW-1133">Transmembrane helix</keyword>
<evidence type="ECO:0000313" key="2">
    <source>
        <dbReference type="EMBL" id="CCI85568.1"/>
    </source>
</evidence>
<organism evidence="2 3">
    <name type="scientific">Lactobacillus pasteurii DSM 23907 = CRBIP 24.76</name>
    <dbReference type="NCBI Taxonomy" id="1423790"/>
    <lineage>
        <taxon>Bacteria</taxon>
        <taxon>Bacillati</taxon>
        <taxon>Bacillota</taxon>
        <taxon>Bacilli</taxon>
        <taxon>Lactobacillales</taxon>
        <taxon>Lactobacillaceae</taxon>
        <taxon>Lactobacillus</taxon>
    </lineage>
</organism>
<feature type="transmembrane region" description="Helical" evidence="1">
    <location>
        <begin position="12"/>
        <end position="39"/>
    </location>
</feature>
<dbReference type="STRING" id="1423790.BN53_05650"/>
<dbReference type="EMBL" id="CAKD01000023">
    <property type="protein sequence ID" value="CCI85568.1"/>
    <property type="molecule type" value="Genomic_DNA"/>
</dbReference>
<reference evidence="2 3" key="1">
    <citation type="submission" date="2012-06" db="EMBL/GenBank/DDBJ databases">
        <title>Draft Genome Sequence of Lactobacillus pasteurii CRBIP 24.76T.</title>
        <authorList>
            <person name="Cousin S."/>
            <person name="Bouchier C."/>
            <person name="Loux V."/>
            <person name="Ma L."/>
            <person name="Creno S."/>
            <person name="Bizet C."/>
            <person name="Clermont D."/>
        </authorList>
    </citation>
    <scope>NUCLEOTIDE SEQUENCE [LARGE SCALE GENOMIC DNA]</scope>
    <source>
        <strain evidence="3">CRBIP 24.76T</strain>
    </source>
</reference>
<keyword evidence="1" id="KW-0812">Transmembrane</keyword>
<comment type="caution">
    <text evidence="2">The sequence shown here is derived from an EMBL/GenBank/DDBJ whole genome shotgun (WGS) entry which is preliminary data.</text>
</comment>
<dbReference type="Proteomes" id="UP000009311">
    <property type="component" value="Unassembled WGS sequence"/>
</dbReference>
<name>I7LE83_9LACO</name>
<protein>
    <submittedName>
        <fullName evidence="2">Uncharacterized protein</fullName>
    </submittedName>
</protein>
<evidence type="ECO:0000313" key="3">
    <source>
        <dbReference type="Proteomes" id="UP000009311"/>
    </source>
</evidence>
<dbReference type="AlphaFoldDB" id="I7LE83"/>
<keyword evidence="1" id="KW-0472">Membrane</keyword>
<sequence length="117" mass="13982">MPYMEKTTNKKHFVFLGTAGIIYYSWLFVILFVGLVITYEGTEKINWLAIGILAVALMAFIYTWISSFYNDKYLKLPYSKKRQINQEPELIGSWKFFKVYRLQLNSIKKYMLLRIEK</sequence>
<gene>
    <name evidence="2" type="ORF">BN53_05650</name>
</gene>